<comment type="similarity">
    <text evidence="1">Belongs to the peptidase C40 family.</text>
</comment>
<keyword evidence="6" id="KW-0732">Signal</keyword>
<dbReference type="SUPFAM" id="SSF55383">
    <property type="entry name" value="Copper amine oxidase, domain N"/>
    <property type="match status" value="1"/>
</dbReference>
<feature type="chain" id="PRO_5038377834" description="NlpC/P60 domain-containing protein" evidence="6">
    <location>
        <begin position="23"/>
        <end position="371"/>
    </location>
</feature>
<comment type="caution">
    <text evidence="8">The sequence shown here is derived from an EMBL/GenBank/DDBJ whole genome shotgun (WGS) entry which is preliminary data.</text>
</comment>
<keyword evidence="4" id="KW-0788">Thiol protease</keyword>
<evidence type="ECO:0000313" key="9">
    <source>
        <dbReference type="Proteomes" id="UP000077134"/>
    </source>
</evidence>
<name>A0A167BBL9_9BACL</name>
<evidence type="ECO:0000256" key="6">
    <source>
        <dbReference type="SAM" id="SignalP"/>
    </source>
</evidence>
<keyword evidence="9" id="KW-1185">Reference proteome</keyword>
<keyword evidence="3" id="KW-0378">Hydrolase</keyword>
<organism evidence="8 9">
    <name type="scientific">Paenibacillus crassostreae</name>
    <dbReference type="NCBI Taxonomy" id="1763538"/>
    <lineage>
        <taxon>Bacteria</taxon>
        <taxon>Bacillati</taxon>
        <taxon>Bacillota</taxon>
        <taxon>Bacilli</taxon>
        <taxon>Bacillales</taxon>
        <taxon>Paenibacillaceae</taxon>
        <taxon>Paenibacillus</taxon>
    </lineage>
</organism>
<dbReference type="RefSeq" id="WP_068660633.1">
    <property type="nucleotide sequence ID" value="NZ_CP017770.1"/>
</dbReference>
<dbReference type="KEGG" id="pcx:LPB68_12695"/>
<dbReference type="PROSITE" id="PS51935">
    <property type="entry name" value="NLPC_P60"/>
    <property type="match status" value="1"/>
</dbReference>
<feature type="signal peptide" evidence="6">
    <location>
        <begin position="1"/>
        <end position="22"/>
    </location>
</feature>
<dbReference type="AlphaFoldDB" id="A0A167BBL9"/>
<dbReference type="PROSITE" id="PS51257">
    <property type="entry name" value="PROKAR_LIPOPROTEIN"/>
    <property type="match status" value="1"/>
</dbReference>
<dbReference type="Gene3D" id="3.30.457.10">
    <property type="entry name" value="Copper amine oxidase-like, N-terminal domain"/>
    <property type="match status" value="1"/>
</dbReference>
<dbReference type="Pfam" id="PF00877">
    <property type="entry name" value="NLPC_P60"/>
    <property type="match status" value="1"/>
</dbReference>
<protein>
    <recommendedName>
        <fullName evidence="7">NlpC/P60 domain-containing protein</fullName>
    </recommendedName>
</protein>
<dbReference type="InterPro" id="IPR000064">
    <property type="entry name" value="NLP_P60_dom"/>
</dbReference>
<dbReference type="InterPro" id="IPR051202">
    <property type="entry name" value="Peptidase_C40"/>
</dbReference>
<evidence type="ECO:0000256" key="5">
    <source>
        <dbReference type="SAM" id="MobiDB-lite"/>
    </source>
</evidence>
<dbReference type="Pfam" id="PF07833">
    <property type="entry name" value="Cu_amine_oxidN1"/>
    <property type="match status" value="1"/>
</dbReference>
<dbReference type="GO" id="GO:0008234">
    <property type="term" value="F:cysteine-type peptidase activity"/>
    <property type="evidence" value="ECO:0007669"/>
    <property type="project" value="UniProtKB-KW"/>
</dbReference>
<dbReference type="Proteomes" id="UP000077134">
    <property type="component" value="Unassembled WGS sequence"/>
</dbReference>
<dbReference type="InterPro" id="IPR036582">
    <property type="entry name" value="Mao_N_sf"/>
</dbReference>
<dbReference type="InterPro" id="IPR012854">
    <property type="entry name" value="Cu_amine_oxidase-like_N"/>
</dbReference>
<evidence type="ECO:0000256" key="1">
    <source>
        <dbReference type="ARBA" id="ARBA00007074"/>
    </source>
</evidence>
<sequence>MRGLRVRTLMVGLMCISMLASACVNNGGQAAQEQNNQKTQKTQNAQNNQNVQKLNVQQSTSEADTINSGSETAAIQIISHNKNSYVPLGELVNVLELNSEWDEGTQTYSIGEIDVVYKMKVNSKNAEKAEEDVLLTREPIMVNDKLLISLEDIQLFQEYMNYDVNDQQLIIYPSYTDANKDINDANHDLDFSDDAEDPAGGNDDFEGNAPDIEGTTPQDNAVWIPYTNNESVTVFTRKNVNANKLIATGRKYMGVKYKFGASKYSKSKRFDCSSYVQQLYRAYGVQLPRTARNQAKVGVSVSRKNLRKGDLLYFYVPGRFKTNKTVGHVGIYIGNNKMLHSSPKPKNGVQITNINKAYWKRTYISAKRVIK</sequence>
<dbReference type="Gene3D" id="3.90.1720.10">
    <property type="entry name" value="endopeptidase domain like (from Nostoc punctiforme)"/>
    <property type="match status" value="1"/>
</dbReference>
<dbReference type="PANTHER" id="PTHR47053">
    <property type="entry name" value="MUREIN DD-ENDOPEPTIDASE MEPH-RELATED"/>
    <property type="match status" value="1"/>
</dbReference>
<dbReference type="EMBL" id="LSFN01000036">
    <property type="protein sequence ID" value="OAB71924.1"/>
    <property type="molecule type" value="Genomic_DNA"/>
</dbReference>
<feature type="domain" description="NlpC/P60" evidence="7">
    <location>
        <begin position="239"/>
        <end position="370"/>
    </location>
</feature>
<dbReference type="SUPFAM" id="SSF54001">
    <property type="entry name" value="Cysteine proteinases"/>
    <property type="match status" value="1"/>
</dbReference>
<keyword evidence="2" id="KW-0645">Protease</keyword>
<feature type="region of interest" description="Disordered" evidence="5">
    <location>
        <begin position="183"/>
        <end position="207"/>
    </location>
</feature>
<dbReference type="GO" id="GO:0006508">
    <property type="term" value="P:proteolysis"/>
    <property type="evidence" value="ECO:0007669"/>
    <property type="project" value="UniProtKB-KW"/>
</dbReference>
<feature type="region of interest" description="Disordered" evidence="5">
    <location>
        <begin position="34"/>
        <end position="65"/>
    </location>
</feature>
<dbReference type="PANTHER" id="PTHR47053:SF1">
    <property type="entry name" value="MUREIN DD-ENDOPEPTIDASE MEPH-RELATED"/>
    <property type="match status" value="1"/>
</dbReference>
<feature type="compositionally biased region" description="Low complexity" evidence="5">
    <location>
        <begin position="34"/>
        <end position="58"/>
    </location>
</feature>
<evidence type="ECO:0000256" key="2">
    <source>
        <dbReference type="ARBA" id="ARBA00022670"/>
    </source>
</evidence>
<reference evidence="8 9" key="1">
    <citation type="submission" date="2016-02" db="EMBL/GenBank/DDBJ databases">
        <title>Paenibacillus sp. LPB0068, isolated from Crassostrea gigas.</title>
        <authorList>
            <person name="Shin S.-K."/>
            <person name="Yi H."/>
        </authorList>
    </citation>
    <scope>NUCLEOTIDE SEQUENCE [LARGE SCALE GENOMIC DNA]</scope>
    <source>
        <strain evidence="8 9">LPB0068</strain>
    </source>
</reference>
<gene>
    <name evidence="8" type="ORF">PNBC_18195</name>
</gene>
<evidence type="ECO:0000259" key="7">
    <source>
        <dbReference type="PROSITE" id="PS51935"/>
    </source>
</evidence>
<proteinExistence type="inferred from homology"/>
<accession>A0A167BBL9</accession>
<dbReference type="InterPro" id="IPR038765">
    <property type="entry name" value="Papain-like_cys_pep_sf"/>
</dbReference>
<evidence type="ECO:0000256" key="3">
    <source>
        <dbReference type="ARBA" id="ARBA00022801"/>
    </source>
</evidence>
<evidence type="ECO:0000256" key="4">
    <source>
        <dbReference type="ARBA" id="ARBA00022807"/>
    </source>
</evidence>
<evidence type="ECO:0000313" key="8">
    <source>
        <dbReference type="EMBL" id="OAB71924.1"/>
    </source>
</evidence>